<evidence type="ECO:0000256" key="1">
    <source>
        <dbReference type="SAM" id="MobiDB-lite"/>
    </source>
</evidence>
<proteinExistence type="predicted"/>
<feature type="compositionally biased region" description="Polar residues" evidence="1">
    <location>
        <begin position="100"/>
        <end position="111"/>
    </location>
</feature>
<feature type="region of interest" description="Disordered" evidence="1">
    <location>
        <begin position="166"/>
        <end position="227"/>
    </location>
</feature>
<dbReference type="Proteomes" id="UP000749646">
    <property type="component" value="Unassembled WGS sequence"/>
</dbReference>
<feature type="compositionally biased region" description="Polar residues" evidence="1">
    <location>
        <begin position="166"/>
        <end position="185"/>
    </location>
</feature>
<evidence type="ECO:0000313" key="2">
    <source>
        <dbReference type="EMBL" id="KAF9950371.1"/>
    </source>
</evidence>
<feature type="compositionally biased region" description="Polar residues" evidence="1">
    <location>
        <begin position="1"/>
        <end position="12"/>
    </location>
</feature>
<comment type="caution">
    <text evidence="2">The sequence shown here is derived from an EMBL/GenBank/DDBJ whole genome shotgun (WGS) entry which is preliminary data.</text>
</comment>
<gene>
    <name evidence="2" type="ORF">BGZ65_006671</name>
</gene>
<evidence type="ECO:0000313" key="3">
    <source>
        <dbReference type="Proteomes" id="UP000749646"/>
    </source>
</evidence>
<dbReference type="AlphaFoldDB" id="A0A9P6LXT3"/>
<dbReference type="EMBL" id="JAAAHW010007190">
    <property type="protein sequence ID" value="KAF9950371.1"/>
    <property type="molecule type" value="Genomic_DNA"/>
</dbReference>
<reference evidence="2" key="1">
    <citation type="journal article" date="2020" name="Fungal Divers.">
        <title>Resolving the Mortierellaceae phylogeny through synthesis of multi-gene phylogenetics and phylogenomics.</title>
        <authorList>
            <person name="Vandepol N."/>
            <person name="Liber J."/>
            <person name="Desiro A."/>
            <person name="Na H."/>
            <person name="Kennedy M."/>
            <person name="Barry K."/>
            <person name="Grigoriev I.V."/>
            <person name="Miller A.N."/>
            <person name="O'Donnell K."/>
            <person name="Stajich J.E."/>
            <person name="Bonito G."/>
        </authorList>
    </citation>
    <scope>NUCLEOTIDE SEQUENCE</scope>
    <source>
        <strain evidence="2">MES-2147</strain>
    </source>
</reference>
<name>A0A9P6LXT3_9FUNG</name>
<feature type="region of interest" description="Disordered" evidence="1">
    <location>
        <begin position="1"/>
        <end position="111"/>
    </location>
</feature>
<feature type="compositionally biased region" description="Low complexity" evidence="1">
    <location>
        <begin position="63"/>
        <end position="86"/>
    </location>
</feature>
<protein>
    <submittedName>
        <fullName evidence="2">Uncharacterized protein</fullName>
    </submittedName>
</protein>
<sequence length="258" mass="27565">MSCRNSMRNNFSDLFDKNEPRTDGGGLSGSSGSTTNTLAPNVPELVIKTYKPNVAGKPRRRGTSNIATSGSTNSSTSASRNKATSSYGQSKSTDGYLRPSPTSTPIVATNDTNVQDDGLLLDTASEVEHLNAEAVMFNSSRMYGNNSNINNFSNSSYSNMSTLRPTMTRSMSGPSSITTTTNTSAGGAVQARNIRSESQRTSQGSPSYMAGVLSTPPPPPTAGHQSCQRRNRELLDRRTLLLDIPFPQVSLLVDKRLG</sequence>
<keyword evidence="3" id="KW-1185">Reference proteome</keyword>
<organism evidence="2 3">
    <name type="scientific">Modicella reniformis</name>
    <dbReference type="NCBI Taxonomy" id="1440133"/>
    <lineage>
        <taxon>Eukaryota</taxon>
        <taxon>Fungi</taxon>
        <taxon>Fungi incertae sedis</taxon>
        <taxon>Mucoromycota</taxon>
        <taxon>Mortierellomycotina</taxon>
        <taxon>Mortierellomycetes</taxon>
        <taxon>Mortierellales</taxon>
        <taxon>Mortierellaceae</taxon>
        <taxon>Modicella</taxon>
    </lineage>
</organism>
<accession>A0A9P6LXT3</accession>